<gene>
    <name evidence="4" type="ORF">CLODIP_2_CD10394</name>
</gene>
<dbReference type="InterPro" id="IPR048365">
    <property type="entry name" value="TNP-like_RNaseH_N"/>
</dbReference>
<keyword evidence="5" id="KW-1185">Reference proteome</keyword>
<evidence type="ECO:0008006" key="6">
    <source>
        <dbReference type="Google" id="ProtNLM"/>
    </source>
</evidence>
<evidence type="ECO:0000259" key="2">
    <source>
        <dbReference type="Pfam" id="PF21787"/>
    </source>
</evidence>
<feature type="compositionally biased region" description="Acidic residues" evidence="1">
    <location>
        <begin position="418"/>
        <end position="431"/>
    </location>
</feature>
<dbReference type="Proteomes" id="UP000494165">
    <property type="component" value="Unassembled WGS sequence"/>
</dbReference>
<dbReference type="Pfam" id="PF21788">
    <property type="entry name" value="TNP-like_GBD"/>
    <property type="match status" value="1"/>
</dbReference>
<accession>A0A8S1D6G7</accession>
<name>A0A8S1D6G7_9INSE</name>
<dbReference type="InterPro" id="IPR048366">
    <property type="entry name" value="TNP-like_GBD"/>
</dbReference>
<evidence type="ECO:0000313" key="5">
    <source>
        <dbReference type="Proteomes" id="UP000494165"/>
    </source>
</evidence>
<reference evidence="4 5" key="1">
    <citation type="submission" date="2020-04" db="EMBL/GenBank/DDBJ databases">
        <authorList>
            <person name="Alioto T."/>
            <person name="Alioto T."/>
            <person name="Gomez Garrido J."/>
        </authorList>
    </citation>
    <scope>NUCLEOTIDE SEQUENCE [LARGE SCALE GENOMIC DNA]</scope>
</reference>
<feature type="region of interest" description="Disordered" evidence="1">
    <location>
        <begin position="401"/>
        <end position="433"/>
    </location>
</feature>
<feature type="domain" description="Transposable element P transposase-like RNase H" evidence="2">
    <location>
        <begin position="2"/>
        <end position="98"/>
    </location>
</feature>
<dbReference type="OrthoDB" id="6627680at2759"/>
<evidence type="ECO:0000256" key="1">
    <source>
        <dbReference type="SAM" id="MobiDB-lite"/>
    </source>
</evidence>
<feature type="domain" description="Transposable element P transposase-like GTP-binding insertion" evidence="3">
    <location>
        <begin position="124"/>
        <end position="244"/>
    </location>
</feature>
<dbReference type="EMBL" id="CADEPI010000184">
    <property type="protein sequence ID" value="CAB3379322.1"/>
    <property type="molecule type" value="Genomic_DNA"/>
</dbReference>
<sequence length="593" mass="67709">MSAKEKKVSVTFDEVAISGDYVYDAKQDQVLGGKREALVVMAAGIFAPWKTPFYLGFKQELSVDLVYSWIEKLHEVGFTAASITSDLGPKNQKLYRLLNVTKERPFFLSPCDGKKVFVFADPPHMLKLCRNHLIDQQLVLNSNEEKKNWIRASCQPLAELVHLRREDGIDEDLTNKKMLAAHLKVKGAERQKVRIAAETCSRTTAAMLSKYKDRLSSEHVDGTIKYILATDTVFDIFNVKEDLREKGLGHKIPTQKLPFGAEREKQEEMLENIKNVFSQMRKILPSGSLSTAMDPYQKGILWNCKSLPEMTDFLKEDLNDPQLHILTYYLNQDCLENMFSSIRAYGGTHRNPDQLEFIHRLNKYLLAKSPDIILQHVNNNTEGHLQQFGLCADALEELSELDSGEEDVDSQEKRDFEGGAENEDEEQETNDLDVNLENAEEEMDEMDSTDEEYTLGLEGLAAILAFRLRADSSLVGSTQENDNLSNMPAWISPYSKIGFLNPSDLCKSHVFTLDGIFGQLHGEKWEDINMNQGVAKRFEKLCSQKAPEVPLNMVRLFAKLRLLAKMRFKNRKSHDRENKRGEHRNKQKTSQYL</sequence>
<dbReference type="AlphaFoldDB" id="A0A8S1D6G7"/>
<proteinExistence type="predicted"/>
<evidence type="ECO:0000259" key="3">
    <source>
        <dbReference type="Pfam" id="PF21788"/>
    </source>
</evidence>
<protein>
    <recommendedName>
        <fullName evidence="6">Transposable element P transposase</fullName>
    </recommendedName>
</protein>
<comment type="caution">
    <text evidence="4">The sequence shown here is derived from an EMBL/GenBank/DDBJ whole genome shotgun (WGS) entry which is preliminary data.</text>
</comment>
<feature type="region of interest" description="Disordered" evidence="1">
    <location>
        <begin position="569"/>
        <end position="593"/>
    </location>
</feature>
<dbReference type="Pfam" id="PF21787">
    <property type="entry name" value="TNP-like_RNaseH_N"/>
    <property type="match status" value="1"/>
</dbReference>
<evidence type="ECO:0000313" key="4">
    <source>
        <dbReference type="EMBL" id="CAB3379322.1"/>
    </source>
</evidence>
<organism evidence="4 5">
    <name type="scientific">Cloeon dipterum</name>
    <dbReference type="NCBI Taxonomy" id="197152"/>
    <lineage>
        <taxon>Eukaryota</taxon>
        <taxon>Metazoa</taxon>
        <taxon>Ecdysozoa</taxon>
        <taxon>Arthropoda</taxon>
        <taxon>Hexapoda</taxon>
        <taxon>Insecta</taxon>
        <taxon>Pterygota</taxon>
        <taxon>Palaeoptera</taxon>
        <taxon>Ephemeroptera</taxon>
        <taxon>Pisciforma</taxon>
        <taxon>Baetidae</taxon>
        <taxon>Cloeon</taxon>
    </lineage>
</organism>